<dbReference type="Proteomes" id="UP000748025">
    <property type="component" value="Unassembled WGS sequence"/>
</dbReference>
<keyword evidence="1" id="KW-0732">Signal</keyword>
<dbReference type="OrthoDB" id="5215637at2759"/>
<comment type="caution">
    <text evidence="2">The sequence shown here is derived from an EMBL/GenBank/DDBJ whole genome shotgun (WGS) entry which is preliminary data.</text>
</comment>
<keyword evidence="3" id="KW-1185">Reference proteome</keyword>
<evidence type="ECO:0000313" key="2">
    <source>
        <dbReference type="EMBL" id="KAG5985787.1"/>
    </source>
</evidence>
<proteinExistence type="predicted"/>
<accession>A0A9P7SW24</accession>
<protein>
    <submittedName>
        <fullName evidence="2">Uncharacterized protein</fullName>
    </submittedName>
</protein>
<evidence type="ECO:0000256" key="1">
    <source>
        <dbReference type="SAM" id="SignalP"/>
    </source>
</evidence>
<feature type="signal peptide" evidence="1">
    <location>
        <begin position="1"/>
        <end position="19"/>
    </location>
</feature>
<feature type="non-terminal residue" evidence="2">
    <location>
        <position position="83"/>
    </location>
</feature>
<reference evidence="2" key="1">
    <citation type="journal article" date="2020" name="bioRxiv">
        <title>Whole genome comparisons of ergot fungi reveals the divergence and evolution of species within the genus Claviceps are the result of varying mechanisms driving genome evolution and host range expansion.</title>
        <authorList>
            <person name="Wyka S.A."/>
            <person name="Mondo S.J."/>
            <person name="Liu M."/>
            <person name="Dettman J."/>
            <person name="Nalam V."/>
            <person name="Broders K.D."/>
        </authorList>
    </citation>
    <scope>NUCLEOTIDE SEQUENCE</scope>
    <source>
        <strain evidence="2">CCC 602</strain>
    </source>
</reference>
<feature type="chain" id="PRO_5040244404" evidence="1">
    <location>
        <begin position="20"/>
        <end position="83"/>
    </location>
</feature>
<gene>
    <name evidence="2" type="ORF">E4U43_005891</name>
</gene>
<dbReference type="EMBL" id="SRPW01003930">
    <property type="protein sequence ID" value="KAG5985787.1"/>
    <property type="molecule type" value="Genomic_DNA"/>
</dbReference>
<evidence type="ECO:0000313" key="3">
    <source>
        <dbReference type="Proteomes" id="UP000748025"/>
    </source>
</evidence>
<organism evidence="2 3">
    <name type="scientific">Claviceps pusilla</name>
    <dbReference type="NCBI Taxonomy" id="123648"/>
    <lineage>
        <taxon>Eukaryota</taxon>
        <taxon>Fungi</taxon>
        <taxon>Dikarya</taxon>
        <taxon>Ascomycota</taxon>
        <taxon>Pezizomycotina</taxon>
        <taxon>Sordariomycetes</taxon>
        <taxon>Hypocreomycetidae</taxon>
        <taxon>Hypocreales</taxon>
        <taxon>Clavicipitaceae</taxon>
        <taxon>Claviceps</taxon>
    </lineage>
</organism>
<sequence>MRRLGKHLAVAAITSITSAASPSDMTLDPREPQKPPFGLISCYSYNGTAWANNTRCPGSDACCGADSTCYSNRLCKKPGDNYF</sequence>
<dbReference type="AlphaFoldDB" id="A0A9P7SW24"/>
<name>A0A9P7SW24_9HYPO</name>